<dbReference type="PANTHER" id="PTHR17206">
    <property type="entry name" value="PROLACTIN-RELEASING PEPTIDE"/>
    <property type="match status" value="1"/>
</dbReference>
<dbReference type="GO" id="GO:0005179">
    <property type="term" value="F:hormone activity"/>
    <property type="evidence" value="ECO:0007669"/>
    <property type="project" value="InterPro"/>
</dbReference>
<feature type="chain" id="PRO_5004207424" evidence="1">
    <location>
        <begin position="38"/>
        <end position="115"/>
    </location>
</feature>
<protein>
    <submittedName>
        <fullName evidence="2">Prolactin-releasing peptide C-RFamide</fullName>
    </submittedName>
</protein>
<sequence length="115" mass="12802">MLLTAFTQPVTKCLIGSRLGTVAFLLLLILSATETHGTTVEHDLHIVHNVDNRSPEIDPFWYVGRGVRPIGRFGKRQSGGGLQPVVKSLEILLNTLRNKESLRSELAQEESDWLP</sequence>
<organism evidence="2">
    <name type="scientific">Cyprinus carpio</name>
    <name type="common">Common carp</name>
    <dbReference type="NCBI Taxonomy" id="7962"/>
    <lineage>
        <taxon>Eukaryota</taxon>
        <taxon>Metazoa</taxon>
        <taxon>Chordata</taxon>
        <taxon>Craniata</taxon>
        <taxon>Vertebrata</taxon>
        <taxon>Euteleostomi</taxon>
        <taxon>Actinopterygii</taxon>
        <taxon>Neopterygii</taxon>
        <taxon>Teleostei</taxon>
        <taxon>Ostariophysi</taxon>
        <taxon>Cypriniformes</taxon>
        <taxon>Cyprinidae</taxon>
        <taxon>Cyprininae</taxon>
        <taxon>Cyprinus</taxon>
    </lineage>
</organism>
<keyword evidence="1" id="KW-0732">Signal</keyword>
<dbReference type="EMBL" id="DQ375239">
    <property type="protein sequence ID" value="ABD33839.1"/>
    <property type="molecule type" value="mRNA"/>
</dbReference>
<evidence type="ECO:0000313" key="2">
    <source>
        <dbReference type="EMBL" id="ABD33839.1"/>
    </source>
</evidence>
<feature type="signal peptide" evidence="1">
    <location>
        <begin position="1"/>
        <end position="37"/>
    </location>
</feature>
<accession>Q2EJT4</accession>
<dbReference type="Pfam" id="PF15172">
    <property type="entry name" value="Prolactin_RP"/>
    <property type="match status" value="1"/>
</dbReference>
<proteinExistence type="evidence at transcript level"/>
<dbReference type="AlphaFoldDB" id="Q2EJT4"/>
<reference evidence="2" key="1">
    <citation type="submission" date="2006-01" db="EMBL/GenBank/DDBJ databases">
        <title>Conservation of structural modules, interaction with lactotrophs and PRL relasing activity of the teleost PRL releasing peptide C-RFa.</title>
        <authorList>
            <person name="Romero A.P."/>
            <person name="Montefusco-Siegmund R.A."/>
            <person name="Kausel G."/>
            <person name="Muller M."/>
            <person name="Figueroa J."/>
        </authorList>
    </citation>
    <scope>NUCLEOTIDE SEQUENCE</scope>
</reference>
<name>Q2EJT4_CYPCA</name>
<evidence type="ECO:0000256" key="1">
    <source>
        <dbReference type="SAM" id="SignalP"/>
    </source>
</evidence>
<dbReference type="PANTHER" id="PTHR17206:SF0">
    <property type="entry name" value="PRRP PROTEIN"/>
    <property type="match status" value="1"/>
</dbReference>
<dbReference type="InterPro" id="IPR026194">
    <property type="entry name" value="PrRP"/>
</dbReference>
<gene>
    <name evidence="2" type="primary">C-RFa</name>
</gene>